<dbReference type="RefSeq" id="XP_015659971.1">
    <property type="nucleotide sequence ID" value="XM_015801351.1"/>
</dbReference>
<comment type="caution">
    <text evidence="6">The sequence shown here is derived from an EMBL/GenBank/DDBJ whole genome shotgun (WGS) entry which is preliminary data.</text>
</comment>
<evidence type="ECO:0000313" key="7">
    <source>
        <dbReference type="Proteomes" id="UP000037923"/>
    </source>
</evidence>
<evidence type="ECO:0000313" key="6">
    <source>
        <dbReference type="EMBL" id="KPA81532.1"/>
    </source>
</evidence>
<comment type="similarity">
    <text evidence="4">Belongs to the cytochrome b5 family.</text>
</comment>
<dbReference type="Gene3D" id="3.10.120.10">
    <property type="entry name" value="Cytochrome b5-like heme/steroid binding domain"/>
    <property type="match status" value="1"/>
</dbReference>
<reference evidence="6 7" key="1">
    <citation type="submission" date="2015-07" db="EMBL/GenBank/DDBJ databases">
        <title>High-quality genome of monoxenous trypanosomatid Leptomonas pyrrhocoris.</title>
        <authorList>
            <person name="Flegontov P."/>
            <person name="Butenko A."/>
            <person name="Firsov S."/>
            <person name="Vlcek C."/>
            <person name="Logacheva M.D."/>
            <person name="Field M."/>
            <person name="Filatov D."/>
            <person name="Flegontova O."/>
            <person name="Gerasimov E."/>
            <person name="Jackson A.P."/>
            <person name="Kelly S."/>
            <person name="Opperdoes F."/>
            <person name="O'Reilly A."/>
            <person name="Votypka J."/>
            <person name="Yurchenko V."/>
            <person name="Lukes J."/>
        </authorList>
    </citation>
    <scope>NUCLEOTIDE SEQUENCE [LARGE SCALE GENOMIC DNA]</scope>
    <source>
        <strain evidence="6">H10</strain>
    </source>
</reference>
<dbReference type="AlphaFoldDB" id="A0A0N0VFU7"/>
<dbReference type="InterPro" id="IPR001199">
    <property type="entry name" value="Cyt_B5-like_heme/steroid-bd"/>
</dbReference>
<dbReference type="SMART" id="SM01117">
    <property type="entry name" value="Cyt-b5"/>
    <property type="match status" value="1"/>
</dbReference>
<dbReference type="GO" id="GO:0046872">
    <property type="term" value="F:metal ion binding"/>
    <property type="evidence" value="ECO:0007669"/>
    <property type="project" value="UniProtKB-KW"/>
</dbReference>
<dbReference type="GO" id="GO:0020037">
    <property type="term" value="F:heme binding"/>
    <property type="evidence" value="ECO:0007669"/>
    <property type="project" value="TreeGrafter"/>
</dbReference>
<dbReference type="SUPFAM" id="SSF55856">
    <property type="entry name" value="Cytochrome b5-like heme/steroid binding domain"/>
    <property type="match status" value="1"/>
</dbReference>
<dbReference type="InterPro" id="IPR050668">
    <property type="entry name" value="Cytochrome_b5"/>
</dbReference>
<dbReference type="PANTHER" id="PTHR19359">
    <property type="entry name" value="CYTOCHROME B5"/>
    <property type="match status" value="1"/>
</dbReference>
<evidence type="ECO:0000256" key="4">
    <source>
        <dbReference type="ARBA" id="ARBA00038168"/>
    </source>
</evidence>
<dbReference type="PANTHER" id="PTHR19359:SF95">
    <property type="entry name" value="CYTOCHROME B5 TYPE B"/>
    <property type="match status" value="1"/>
</dbReference>
<keyword evidence="2" id="KW-0479">Metal-binding</keyword>
<keyword evidence="3" id="KW-0408">Iron</keyword>
<evidence type="ECO:0000256" key="3">
    <source>
        <dbReference type="ARBA" id="ARBA00023004"/>
    </source>
</evidence>
<protein>
    <submittedName>
        <fullName evidence="6">Putative cytochrome b5 1</fullName>
    </submittedName>
</protein>
<dbReference type="EMBL" id="LGTL01000006">
    <property type="protein sequence ID" value="KPA81532.1"/>
    <property type="molecule type" value="Genomic_DNA"/>
</dbReference>
<dbReference type="OMA" id="WVIVDGH"/>
<dbReference type="InterPro" id="IPR036400">
    <property type="entry name" value="Cyt_B5-like_heme/steroid_sf"/>
</dbReference>
<evidence type="ECO:0000256" key="2">
    <source>
        <dbReference type="ARBA" id="ARBA00022723"/>
    </source>
</evidence>
<dbReference type="Proteomes" id="UP000037923">
    <property type="component" value="Unassembled WGS sequence"/>
</dbReference>
<dbReference type="OrthoDB" id="260519at2759"/>
<dbReference type="VEuPathDB" id="TriTrypDB:LpyrH10_06_2470"/>
<dbReference type="GeneID" id="26904168"/>
<sequence>MTAEYTREEVAKHNTPRDYWTIVDGEVYHFDVEFITLVHPGGLYILEAAGKDGTKLFHEHHNPERVMDVMREFQIGKLKQ</sequence>
<name>A0A0N0VFU7_LEPPY</name>
<keyword evidence="1" id="KW-0349">Heme</keyword>
<keyword evidence="7" id="KW-1185">Reference proteome</keyword>
<evidence type="ECO:0000259" key="5">
    <source>
        <dbReference type="PROSITE" id="PS50255"/>
    </source>
</evidence>
<gene>
    <name evidence="6" type="ORF">ABB37_03877</name>
</gene>
<dbReference type="PROSITE" id="PS50255">
    <property type="entry name" value="CYTOCHROME_B5_2"/>
    <property type="match status" value="1"/>
</dbReference>
<feature type="domain" description="Cytochrome b5 heme-binding" evidence="5">
    <location>
        <begin position="2"/>
        <end position="79"/>
    </location>
</feature>
<dbReference type="Pfam" id="PF00173">
    <property type="entry name" value="Cyt-b5"/>
    <property type="match status" value="1"/>
</dbReference>
<evidence type="ECO:0000256" key="1">
    <source>
        <dbReference type="ARBA" id="ARBA00022617"/>
    </source>
</evidence>
<accession>A0A0N0VFU7</accession>
<proteinExistence type="inferred from homology"/>
<organism evidence="6 7">
    <name type="scientific">Leptomonas pyrrhocoris</name>
    <name type="common">Firebug parasite</name>
    <dbReference type="NCBI Taxonomy" id="157538"/>
    <lineage>
        <taxon>Eukaryota</taxon>
        <taxon>Discoba</taxon>
        <taxon>Euglenozoa</taxon>
        <taxon>Kinetoplastea</taxon>
        <taxon>Metakinetoplastina</taxon>
        <taxon>Trypanosomatida</taxon>
        <taxon>Trypanosomatidae</taxon>
        <taxon>Leishmaniinae</taxon>
        <taxon>Leptomonas</taxon>
    </lineage>
</organism>
<dbReference type="GO" id="GO:0016020">
    <property type="term" value="C:membrane"/>
    <property type="evidence" value="ECO:0007669"/>
    <property type="project" value="TreeGrafter"/>
</dbReference>